<dbReference type="GO" id="GO:0042802">
    <property type="term" value="F:identical protein binding"/>
    <property type="evidence" value="ECO:0007669"/>
    <property type="project" value="TreeGrafter"/>
</dbReference>
<comment type="cofactor">
    <cofactor evidence="1 7">
        <name>pyridoxal 5'-phosphate</name>
        <dbReference type="ChEBI" id="CHEBI:597326"/>
    </cofactor>
</comment>
<dbReference type="Proteomes" id="UP000288843">
    <property type="component" value="Unassembled WGS sequence"/>
</dbReference>
<dbReference type="InterPro" id="IPR004839">
    <property type="entry name" value="Aminotransferase_I/II_large"/>
</dbReference>
<evidence type="ECO:0000313" key="10">
    <source>
        <dbReference type="EMBL" id="RWT21473.1"/>
    </source>
</evidence>
<evidence type="ECO:0000256" key="5">
    <source>
        <dbReference type="ARBA" id="ARBA00022679"/>
    </source>
</evidence>
<comment type="similarity">
    <text evidence="2 7">Belongs to the class-I pyridoxal-phosphate-dependent aminotransferase family.</text>
</comment>
<evidence type="ECO:0000256" key="8">
    <source>
        <dbReference type="SAM" id="Coils"/>
    </source>
</evidence>
<dbReference type="Gene3D" id="3.90.1150.10">
    <property type="entry name" value="Aspartate Aminotransferase, domain 1"/>
    <property type="match status" value="1"/>
</dbReference>
<protein>
    <recommendedName>
        <fullName evidence="7">Aminotransferase</fullName>
        <ecNumber evidence="7">2.6.1.-</ecNumber>
    </recommendedName>
</protein>
<comment type="caution">
    <text evidence="10">The sequence shown here is derived from an EMBL/GenBank/DDBJ whole genome shotgun (WGS) entry which is preliminary data.</text>
</comment>
<evidence type="ECO:0000256" key="1">
    <source>
        <dbReference type="ARBA" id="ARBA00001933"/>
    </source>
</evidence>
<reference evidence="10 11" key="1">
    <citation type="submission" date="2018-06" db="EMBL/GenBank/DDBJ databases">
        <title>Carbapenemase-producing Enterobacteriaceae present in wastewater treatment plant effluent and nearby surface waters in the US.</title>
        <authorList>
            <person name="Mathys D.A."/>
            <person name="Mollenkopf D.F."/>
            <person name="Feicht S.M."/>
            <person name="Adams R.J."/>
            <person name="Albers A.L."/>
            <person name="Stuever D.M."/>
            <person name="Daniels J.B."/>
            <person name="Wittum T.E."/>
        </authorList>
    </citation>
    <scope>NUCLEOTIDE SEQUENCE [LARGE SCALE GENOMIC DNA]</scope>
    <source>
        <strain evidence="10 11">GEO_47_Down_B</strain>
    </source>
</reference>
<evidence type="ECO:0000313" key="11">
    <source>
        <dbReference type="Proteomes" id="UP000288843"/>
    </source>
</evidence>
<keyword evidence="8" id="KW-0175">Coiled coil</keyword>
<keyword evidence="6" id="KW-0663">Pyridoxal phosphate</keyword>
<evidence type="ECO:0000256" key="4">
    <source>
        <dbReference type="ARBA" id="ARBA00022576"/>
    </source>
</evidence>
<dbReference type="InterPro" id="IPR004838">
    <property type="entry name" value="NHTrfase_class1_PyrdxlP-BS"/>
</dbReference>
<dbReference type="PRINTS" id="PR00799">
    <property type="entry name" value="TRANSAMINASE"/>
</dbReference>
<dbReference type="PANTHER" id="PTHR11879:SF37">
    <property type="entry name" value="AROMATIC-AMINO-ACID AMINOTRANSFERASE"/>
    <property type="match status" value="1"/>
</dbReference>
<dbReference type="GO" id="GO:0005829">
    <property type="term" value="C:cytosol"/>
    <property type="evidence" value="ECO:0007669"/>
    <property type="project" value="TreeGrafter"/>
</dbReference>
<dbReference type="PROSITE" id="PS00105">
    <property type="entry name" value="AA_TRANSFER_CLASS_1"/>
    <property type="match status" value="1"/>
</dbReference>
<dbReference type="EMBL" id="QKOX01000017">
    <property type="protein sequence ID" value="RWT21473.1"/>
    <property type="molecule type" value="Genomic_DNA"/>
</dbReference>
<evidence type="ECO:0000259" key="9">
    <source>
        <dbReference type="Pfam" id="PF00155"/>
    </source>
</evidence>
<dbReference type="RefSeq" id="WP_128319935.1">
    <property type="nucleotide sequence ID" value="NZ_QKOX01000017.1"/>
</dbReference>
<dbReference type="EC" id="2.6.1.-" evidence="7"/>
<evidence type="ECO:0000256" key="3">
    <source>
        <dbReference type="ARBA" id="ARBA00011738"/>
    </source>
</evidence>
<dbReference type="GO" id="GO:0030170">
    <property type="term" value="F:pyridoxal phosphate binding"/>
    <property type="evidence" value="ECO:0007669"/>
    <property type="project" value="InterPro"/>
</dbReference>
<dbReference type="InterPro" id="IPR000796">
    <property type="entry name" value="Asp_trans"/>
</dbReference>
<proteinExistence type="inferred from homology"/>
<dbReference type="SUPFAM" id="SSF53383">
    <property type="entry name" value="PLP-dependent transferases"/>
    <property type="match status" value="1"/>
</dbReference>
<evidence type="ECO:0000256" key="7">
    <source>
        <dbReference type="RuleBase" id="RU000481"/>
    </source>
</evidence>
<keyword evidence="5 7" id="KW-0808">Transferase</keyword>
<dbReference type="Pfam" id="PF00155">
    <property type="entry name" value="Aminotran_1_2"/>
    <property type="match status" value="1"/>
</dbReference>
<gene>
    <name evidence="10" type="ORF">DN603_17255</name>
</gene>
<dbReference type="NCBIfam" id="NF006719">
    <property type="entry name" value="PRK09257.1"/>
    <property type="match status" value="1"/>
</dbReference>
<dbReference type="FunFam" id="3.40.640.10:FF:000066">
    <property type="entry name" value="Aspartate aminotransferase"/>
    <property type="match status" value="1"/>
</dbReference>
<dbReference type="InterPro" id="IPR015421">
    <property type="entry name" value="PyrdxlP-dep_Trfase_major"/>
</dbReference>
<sequence>MFAEIKPSTPDPIMSLMEAYLQDRNPRKVNLGIGLYYDERGKVPLMRAVEQAERRLLAQQQPHGYPPIEGSASFASQIQTLLLGPAAPESVLATVQTVGGSGALKLAADFLVHFLQRKEIWVSDPTWANHQAIFSGAGLQVNSYPYFDNLRGELRFADMLTVLQTLPAGTAVLLHPCCHNPTGTDLSQSQWQTLLGVVQAQGLLPFFDIAYQGFGAGLEEDCYALRLALASDLDFIVANSFSKNIALYGQRVGGLTVRCANAQTAANVQGALKTLIRRSYSCPPTHGSRIVDMVLADAQLRQLWQEELAAMRQRIQQMRQRLSASLEQGGSQLDYRRIRDQRGMFSYTGLDERQVSELRQRYAIYLVAPGRMCLPGLNGDNIDYVTAAILDVTTAGR</sequence>
<dbReference type="CDD" id="cd00609">
    <property type="entry name" value="AAT_like"/>
    <property type="match status" value="1"/>
</dbReference>
<keyword evidence="4 7" id="KW-0032">Aminotransferase</keyword>
<feature type="coiled-coil region" evidence="8">
    <location>
        <begin position="301"/>
        <end position="328"/>
    </location>
</feature>
<name>A0A443VKM3_RAOPL</name>
<dbReference type="PANTHER" id="PTHR11879">
    <property type="entry name" value="ASPARTATE AMINOTRANSFERASE"/>
    <property type="match status" value="1"/>
</dbReference>
<organism evidence="10 11">
    <name type="scientific">Raoultella planticola</name>
    <name type="common">Klebsiella planticola</name>
    <dbReference type="NCBI Taxonomy" id="575"/>
    <lineage>
        <taxon>Bacteria</taxon>
        <taxon>Pseudomonadati</taxon>
        <taxon>Pseudomonadota</taxon>
        <taxon>Gammaproteobacteria</taxon>
        <taxon>Enterobacterales</taxon>
        <taxon>Enterobacteriaceae</taxon>
        <taxon>Klebsiella/Raoultella group</taxon>
        <taxon>Raoultella</taxon>
    </lineage>
</organism>
<dbReference type="AlphaFoldDB" id="A0A443VKM3"/>
<accession>A0A443VKM3</accession>
<dbReference type="InterPro" id="IPR015424">
    <property type="entry name" value="PyrdxlP-dep_Trfase"/>
</dbReference>
<dbReference type="GO" id="GO:0004838">
    <property type="term" value="F:L-tyrosine-2-oxoglutarate transaminase activity"/>
    <property type="evidence" value="ECO:0007669"/>
    <property type="project" value="TreeGrafter"/>
</dbReference>
<evidence type="ECO:0000256" key="6">
    <source>
        <dbReference type="ARBA" id="ARBA00022898"/>
    </source>
</evidence>
<dbReference type="Gene3D" id="3.40.640.10">
    <property type="entry name" value="Type I PLP-dependent aspartate aminotransferase-like (Major domain)"/>
    <property type="match status" value="1"/>
</dbReference>
<evidence type="ECO:0000256" key="2">
    <source>
        <dbReference type="ARBA" id="ARBA00007441"/>
    </source>
</evidence>
<feature type="domain" description="Aminotransferase class I/classII large" evidence="9">
    <location>
        <begin position="27"/>
        <end position="389"/>
    </location>
</feature>
<dbReference type="InterPro" id="IPR015422">
    <property type="entry name" value="PyrdxlP-dep_Trfase_small"/>
</dbReference>
<comment type="subunit">
    <text evidence="3">Homodimer.</text>
</comment>
<dbReference type="GO" id="GO:0033585">
    <property type="term" value="P:L-phenylalanine biosynthetic process from chorismate via phenylpyruvate"/>
    <property type="evidence" value="ECO:0007669"/>
    <property type="project" value="TreeGrafter"/>
</dbReference>